<organism evidence="2 3">
    <name type="scientific">Crotalaria pallida</name>
    <name type="common">Smooth rattlebox</name>
    <name type="synonym">Crotalaria striata</name>
    <dbReference type="NCBI Taxonomy" id="3830"/>
    <lineage>
        <taxon>Eukaryota</taxon>
        <taxon>Viridiplantae</taxon>
        <taxon>Streptophyta</taxon>
        <taxon>Embryophyta</taxon>
        <taxon>Tracheophyta</taxon>
        <taxon>Spermatophyta</taxon>
        <taxon>Magnoliopsida</taxon>
        <taxon>eudicotyledons</taxon>
        <taxon>Gunneridae</taxon>
        <taxon>Pentapetalae</taxon>
        <taxon>rosids</taxon>
        <taxon>fabids</taxon>
        <taxon>Fabales</taxon>
        <taxon>Fabaceae</taxon>
        <taxon>Papilionoideae</taxon>
        <taxon>50 kb inversion clade</taxon>
        <taxon>genistoids sensu lato</taxon>
        <taxon>core genistoids</taxon>
        <taxon>Crotalarieae</taxon>
        <taxon>Crotalaria</taxon>
    </lineage>
</organism>
<feature type="compositionally biased region" description="Basic residues" evidence="1">
    <location>
        <begin position="98"/>
        <end position="117"/>
    </location>
</feature>
<feature type="region of interest" description="Disordered" evidence="1">
    <location>
        <begin position="1"/>
        <end position="54"/>
    </location>
</feature>
<evidence type="ECO:0000313" key="2">
    <source>
        <dbReference type="EMBL" id="KAK7288439.1"/>
    </source>
</evidence>
<reference evidence="2 3" key="1">
    <citation type="submission" date="2024-01" db="EMBL/GenBank/DDBJ databases">
        <title>The genomes of 5 underutilized Papilionoideae crops provide insights into root nodulation and disease resistanc.</title>
        <authorList>
            <person name="Yuan L."/>
        </authorList>
    </citation>
    <scope>NUCLEOTIDE SEQUENCE [LARGE SCALE GENOMIC DNA]</scope>
    <source>
        <strain evidence="2">ZHUSHIDOU_FW_LH</strain>
        <tissue evidence="2">Leaf</tissue>
    </source>
</reference>
<feature type="compositionally biased region" description="Basic and acidic residues" evidence="1">
    <location>
        <begin position="118"/>
        <end position="127"/>
    </location>
</feature>
<comment type="caution">
    <text evidence="2">The sequence shown here is derived from an EMBL/GenBank/DDBJ whole genome shotgun (WGS) entry which is preliminary data.</text>
</comment>
<dbReference type="EMBL" id="JAYWIO010000001">
    <property type="protein sequence ID" value="KAK7288439.1"/>
    <property type="molecule type" value="Genomic_DNA"/>
</dbReference>
<evidence type="ECO:0000256" key="1">
    <source>
        <dbReference type="SAM" id="MobiDB-lite"/>
    </source>
</evidence>
<protein>
    <submittedName>
        <fullName evidence="2">Uncharacterized protein</fullName>
    </submittedName>
</protein>
<keyword evidence="3" id="KW-1185">Reference proteome</keyword>
<sequence>MFKFAPAKEGSHISREGEHESVLKIKRPPSQHSPKDESGKNSSAMSFPLEPNDLPAIPIRNTIRGKMPFYSKTIYGMLGEEDAISLKEEKYCSSPLPRLKRATTKRQSHGTHQIKGKAKLEDQDMRSLHKGHQHKAKEDRTKKIHKSNDT</sequence>
<feature type="compositionally biased region" description="Basic and acidic residues" evidence="1">
    <location>
        <begin position="9"/>
        <end position="23"/>
    </location>
</feature>
<dbReference type="Proteomes" id="UP001372338">
    <property type="component" value="Unassembled WGS sequence"/>
</dbReference>
<feature type="compositionally biased region" description="Basic and acidic residues" evidence="1">
    <location>
        <begin position="136"/>
        <end position="150"/>
    </location>
</feature>
<feature type="region of interest" description="Disordered" evidence="1">
    <location>
        <begin position="97"/>
        <end position="150"/>
    </location>
</feature>
<proteinExistence type="predicted"/>
<accession>A0AAN9P8Q4</accession>
<name>A0AAN9P8Q4_CROPI</name>
<dbReference type="AlphaFoldDB" id="A0AAN9P8Q4"/>
<evidence type="ECO:0000313" key="3">
    <source>
        <dbReference type="Proteomes" id="UP001372338"/>
    </source>
</evidence>
<gene>
    <name evidence="2" type="ORF">RIF29_01898</name>
</gene>